<dbReference type="Proteomes" id="UP000193978">
    <property type="component" value="Chromosome"/>
</dbReference>
<proteinExistence type="predicted"/>
<evidence type="ECO:0000313" key="1">
    <source>
        <dbReference type="EMBL" id="ARN83805.1"/>
    </source>
</evidence>
<sequence length="84" mass="9675">MNLFAPPGANEPSSGFNLCVAAQPPDCVDAPAKSDYENCERRVRAYLANVFRYRECLEVETERQVRRANDTLDKLKRKQPMERQ</sequence>
<keyword evidence="2" id="KW-1185">Reference proteome</keyword>
<evidence type="ECO:0000313" key="2">
    <source>
        <dbReference type="Proteomes" id="UP000193978"/>
    </source>
</evidence>
<dbReference type="AlphaFoldDB" id="A0A1W6N1W2"/>
<reference evidence="1 2" key="1">
    <citation type="submission" date="2017-02" db="EMBL/GenBank/DDBJ databases">
        <authorList>
            <person name="Peterson S.W."/>
        </authorList>
    </citation>
    <scope>NUCLEOTIDE SEQUENCE [LARGE SCALE GENOMIC DNA]</scope>
    <source>
        <strain evidence="1 2">S285</strain>
    </source>
</reference>
<organism evidence="1 2">
    <name type="scientific">Methylocystis bryophila</name>
    <dbReference type="NCBI Taxonomy" id="655015"/>
    <lineage>
        <taxon>Bacteria</taxon>
        <taxon>Pseudomonadati</taxon>
        <taxon>Pseudomonadota</taxon>
        <taxon>Alphaproteobacteria</taxon>
        <taxon>Hyphomicrobiales</taxon>
        <taxon>Methylocystaceae</taxon>
        <taxon>Methylocystis</taxon>
    </lineage>
</organism>
<gene>
    <name evidence="1" type="ORF">B1812_19220</name>
</gene>
<dbReference type="EMBL" id="CP019948">
    <property type="protein sequence ID" value="ARN83805.1"/>
    <property type="molecule type" value="Genomic_DNA"/>
</dbReference>
<protein>
    <submittedName>
        <fullName evidence="1">Uncharacterized protein</fullName>
    </submittedName>
</protein>
<accession>A0A1W6N1W2</accession>
<name>A0A1W6N1W2_9HYPH</name>
<dbReference type="KEGG" id="mbry:B1812_19220"/>